<dbReference type="AlphaFoldDB" id="B0VFM2"/>
<gene>
    <name evidence="1" type="ordered locus">CLOAM1510</name>
</gene>
<proteinExistence type="predicted"/>
<sequence>MSNEEIQNRTPEELLQNLERAYTERNINIYKSLLHPDFRFELLASEVSLIGIDMNNDGMRDSWWGYAQEVEYTDRMFNKGSSDGTYPPPDDIKLRLQIPPSERWENDPEVGHEDWIIIPCNFDLILSYQESNSSITANGIARFYLRPEGNGWKIAIWRDESNI</sequence>
<dbReference type="KEGG" id="caci:CLOAM1510"/>
<organism evidence="1 2">
    <name type="scientific">Cloacimonas acidaminovorans (strain Evry)</name>
    <dbReference type="NCBI Taxonomy" id="459349"/>
    <lineage>
        <taxon>Bacteria</taxon>
        <taxon>Pseudomonadati</taxon>
        <taxon>Candidatus Cloacimonadota</taxon>
        <taxon>Candidatus Cloacimonadia</taxon>
        <taxon>Candidatus Cloacimonadales</taxon>
        <taxon>Candidatus Cloacimonadaceae</taxon>
        <taxon>Candidatus Cloacimonas</taxon>
    </lineage>
</organism>
<evidence type="ECO:0000313" key="2">
    <source>
        <dbReference type="Proteomes" id="UP000002019"/>
    </source>
</evidence>
<dbReference type="EMBL" id="CU466930">
    <property type="protein sequence ID" value="CAO81360.1"/>
    <property type="molecule type" value="Genomic_DNA"/>
</dbReference>
<accession>B0VFM2</accession>
<reference evidence="1 2" key="1">
    <citation type="journal article" date="2008" name="J. Bacteriol.">
        <title>'Candidatus Cloacamonas acidaminovorans': genome sequence reconstruction provides a first glimpse of a new bacterial division.</title>
        <authorList>
            <person name="Pelletier E."/>
            <person name="Kreimeyer A."/>
            <person name="Bocs S."/>
            <person name="Rouy Z."/>
            <person name="Gyapay G."/>
            <person name="Chouari R."/>
            <person name="Riviere D."/>
            <person name="Ganesan A."/>
            <person name="Daegelen P."/>
            <person name="Sghir A."/>
            <person name="Cohen G.N."/>
            <person name="Medigue C."/>
            <person name="Weissenbach J."/>
            <person name="Le Paslier D."/>
        </authorList>
    </citation>
    <scope>NUCLEOTIDE SEQUENCE [LARGE SCALE GENOMIC DNA]</scope>
    <source>
        <strain evidence="2">Evry</strain>
    </source>
</reference>
<keyword evidence="2" id="KW-1185">Reference proteome</keyword>
<dbReference type="STRING" id="459349.CLOAM1510"/>
<evidence type="ECO:0000313" key="1">
    <source>
        <dbReference type="EMBL" id="CAO81360.1"/>
    </source>
</evidence>
<dbReference type="Proteomes" id="UP000002019">
    <property type="component" value="Chromosome"/>
</dbReference>
<name>B0VFM2_CLOAI</name>
<protein>
    <submittedName>
        <fullName evidence="1">Uncharacterized protein</fullName>
    </submittedName>
</protein>
<dbReference type="HOGENOM" id="CLU_1624227_0_0_0"/>